<keyword evidence="5" id="KW-1133">Transmembrane helix</keyword>
<dbReference type="Gene3D" id="2.10.60.10">
    <property type="entry name" value="CD59"/>
    <property type="match status" value="1"/>
</dbReference>
<dbReference type="Proteomes" id="UP001142489">
    <property type="component" value="Unassembled WGS sequence"/>
</dbReference>
<dbReference type="AlphaFoldDB" id="A0A9Q0Y0G3"/>
<keyword evidence="3" id="KW-0732">Signal</keyword>
<keyword evidence="4" id="KW-1015">Disulfide bond</keyword>
<dbReference type="GO" id="GO:0030550">
    <property type="term" value="F:acetylcholine receptor inhibitor activity"/>
    <property type="evidence" value="ECO:0007669"/>
    <property type="project" value="TreeGrafter"/>
</dbReference>
<dbReference type="Pfam" id="PF00087">
    <property type="entry name" value="Toxin_TOLIP"/>
    <property type="match status" value="1"/>
</dbReference>
<accession>A0A9Q0Y0G3</accession>
<evidence type="ECO:0000256" key="1">
    <source>
        <dbReference type="ARBA" id="ARBA00004613"/>
    </source>
</evidence>
<dbReference type="OrthoDB" id="6223185at2759"/>
<dbReference type="PANTHER" id="PTHR16983">
    <property type="entry name" value="UPAR/LY6 DOMAIN-CONTAINING PROTEIN"/>
    <property type="match status" value="1"/>
</dbReference>
<dbReference type="GO" id="GO:0005576">
    <property type="term" value="C:extracellular region"/>
    <property type="evidence" value="ECO:0007669"/>
    <property type="project" value="UniProtKB-SubCell"/>
</dbReference>
<dbReference type="InterPro" id="IPR051110">
    <property type="entry name" value="Ly-6/neurotoxin-like_GPI-ap"/>
</dbReference>
<evidence type="ECO:0000259" key="6">
    <source>
        <dbReference type="Pfam" id="PF00087"/>
    </source>
</evidence>
<gene>
    <name evidence="7" type="ORF">JRQ81_010884</name>
</gene>
<dbReference type="GO" id="GO:0005886">
    <property type="term" value="C:plasma membrane"/>
    <property type="evidence" value="ECO:0007669"/>
    <property type="project" value="TreeGrafter"/>
</dbReference>
<evidence type="ECO:0000256" key="3">
    <source>
        <dbReference type="ARBA" id="ARBA00022729"/>
    </source>
</evidence>
<keyword evidence="8" id="KW-1185">Reference proteome</keyword>
<organism evidence="7 8">
    <name type="scientific">Phrynocephalus forsythii</name>
    <dbReference type="NCBI Taxonomy" id="171643"/>
    <lineage>
        <taxon>Eukaryota</taxon>
        <taxon>Metazoa</taxon>
        <taxon>Chordata</taxon>
        <taxon>Craniata</taxon>
        <taxon>Vertebrata</taxon>
        <taxon>Euteleostomi</taxon>
        <taxon>Lepidosauria</taxon>
        <taxon>Squamata</taxon>
        <taxon>Bifurcata</taxon>
        <taxon>Unidentata</taxon>
        <taxon>Episquamata</taxon>
        <taxon>Toxicofera</taxon>
        <taxon>Iguania</taxon>
        <taxon>Acrodonta</taxon>
        <taxon>Agamidae</taxon>
        <taxon>Agaminae</taxon>
        <taxon>Phrynocephalus</taxon>
    </lineage>
</organism>
<dbReference type="SUPFAM" id="SSF57302">
    <property type="entry name" value="Snake toxin-like"/>
    <property type="match status" value="1"/>
</dbReference>
<dbReference type="PANTHER" id="PTHR16983:SF30">
    <property type="entry name" value="LYMPHOCYTE ANTIGEN 6 COMPLEX, LOCUS E-RELATED"/>
    <property type="match status" value="1"/>
</dbReference>
<dbReference type="EMBL" id="JAPFRF010000003">
    <property type="protein sequence ID" value="KAJ7338201.1"/>
    <property type="molecule type" value="Genomic_DNA"/>
</dbReference>
<evidence type="ECO:0000313" key="8">
    <source>
        <dbReference type="Proteomes" id="UP001142489"/>
    </source>
</evidence>
<dbReference type="InterPro" id="IPR035076">
    <property type="entry name" value="Toxin/TOLIP"/>
</dbReference>
<evidence type="ECO:0000256" key="2">
    <source>
        <dbReference type="ARBA" id="ARBA00022525"/>
    </source>
</evidence>
<evidence type="ECO:0000313" key="7">
    <source>
        <dbReference type="EMBL" id="KAJ7338201.1"/>
    </source>
</evidence>
<evidence type="ECO:0000256" key="5">
    <source>
        <dbReference type="SAM" id="Phobius"/>
    </source>
</evidence>
<feature type="transmembrane region" description="Helical" evidence="5">
    <location>
        <begin position="75"/>
        <end position="92"/>
    </location>
</feature>
<protein>
    <recommendedName>
        <fullName evidence="6">Snake toxin/toxin-like domain-containing protein</fullName>
    </recommendedName>
</protein>
<sequence length="94" mass="9898">MRNPTGVVSLRRRVVKMTSTASQNILAEALQSITKDCSTHCPKGGLDLGVMAFSINCCETSLCNTSGAISVKSNCLLLAMGTLASLLYIFGAKL</sequence>
<keyword evidence="2" id="KW-0964">Secreted</keyword>
<feature type="domain" description="Snake toxin/toxin-like" evidence="6">
    <location>
        <begin position="20"/>
        <end position="64"/>
    </location>
</feature>
<proteinExistence type="predicted"/>
<comment type="subcellular location">
    <subcellularLocation>
        <location evidence="1">Secreted</location>
    </subcellularLocation>
</comment>
<dbReference type="InterPro" id="IPR045860">
    <property type="entry name" value="Snake_toxin-like_sf"/>
</dbReference>
<keyword evidence="5" id="KW-0472">Membrane</keyword>
<reference evidence="7" key="1">
    <citation type="journal article" date="2023" name="DNA Res.">
        <title>Chromosome-level genome assembly of Phrynocephalus forsythii using third-generation DNA sequencing and Hi-C analysis.</title>
        <authorList>
            <person name="Qi Y."/>
            <person name="Zhao W."/>
            <person name="Zhao Y."/>
            <person name="Niu C."/>
            <person name="Cao S."/>
            <person name="Zhang Y."/>
        </authorList>
    </citation>
    <scope>NUCLEOTIDE SEQUENCE</scope>
    <source>
        <tissue evidence="7">Muscle</tissue>
    </source>
</reference>
<evidence type="ECO:0000256" key="4">
    <source>
        <dbReference type="ARBA" id="ARBA00023157"/>
    </source>
</evidence>
<keyword evidence="5" id="KW-0812">Transmembrane</keyword>
<name>A0A9Q0Y0G3_9SAUR</name>
<comment type="caution">
    <text evidence="7">The sequence shown here is derived from an EMBL/GenBank/DDBJ whole genome shotgun (WGS) entry which is preliminary data.</text>
</comment>